<evidence type="ECO:0000256" key="1">
    <source>
        <dbReference type="ARBA" id="ARBA00004071"/>
    </source>
</evidence>
<dbReference type="PRINTS" id="PR00741">
    <property type="entry name" value="GLHYDRLASE29"/>
</dbReference>
<evidence type="ECO:0000313" key="8">
    <source>
        <dbReference type="EMBL" id="RKN80634.1"/>
    </source>
</evidence>
<dbReference type="SUPFAM" id="SSF51445">
    <property type="entry name" value="(Trans)glycosidases"/>
    <property type="match status" value="1"/>
</dbReference>
<dbReference type="EC" id="3.2.1.51" evidence="3"/>
<organism evidence="8 9">
    <name type="scientific">Paenibacillus ginsengarvi</name>
    <dbReference type="NCBI Taxonomy" id="400777"/>
    <lineage>
        <taxon>Bacteria</taxon>
        <taxon>Bacillati</taxon>
        <taxon>Bacillota</taxon>
        <taxon>Bacilli</taxon>
        <taxon>Bacillales</taxon>
        <taxon>Paenibacillaceae</taxon>
        <taxon>Paenibacillus</taxon>
    </lineage>
</organism>
<dbReference type="Gene3D" id="3.20.20.80">
    <property type="entry name" value="Glycosidases"/>
    <property type="match status" value="1"/>
</dbReference>
<dbReference type="Proteomes" id="UP000282311">
    <property type="component" value="Unassembled WGS sequence"/>
</dbReference>
<dbReference type="GO" id="GO:0016139">
    <property type="term" value="P:glycoside catabolic process"/>
    <property type="evidence" value="ECO:0007669"/>
    <property type="project" value="TreeGrafter"/>
</dbReference>
<dbReference type="Pfam" id="PF01120">
    <property type="entry name" value="Alpha_L_fucos"/>
    <property type="match status" value="1"/>
</dbReference>
<comment type="similarity">
    <text evidence="2">Belongs to the glycosyl hydrolase 29 family.</text>
</comment>
<keyword evidence="6" id="KW-0326">Glycosidase</keyword>
<keyword evidence="9" id="KW-1185">Reference proteome</keyword>
<protein>
    <recommendedName>
        <fullName evidence="3">alpha-L-fucosidase</fullName>
        <ecNumber evidence="3">3.2.1.51</ecNumber>
    </recommendedName>
</protein>
<dbReference type="SMART" id="SM00812">
    <property type="entry name" value="Alpha_L_fucos"/>
    <property type="match status" value="1"/>
</dbReference>
<evidence type="ECO:0000259" key="7">
    <source>
        <dbReference type="Pfam" id="PF01120"/>
    </source>
</evidence>
<evidence type="ECO:0000256" key="4">
    <source>
        <dbReference type="ARBA" id="ARBA00022729"/>
    </source>
</evidence>
<dbReference type="OrthoDB" id="107551at2"/>
<name>A0A3B0C846_9BACL</name>
<dbReference type="Gene3D" id="2.60.120.260">
    <property type="entry name" value="Galactose-binding domain-like"/>
    <property type="match status" value="1"/>
</dbReference>
<feature type="domain" description="Glycoside hydrolase family 29 N-terminal" evidence="7">
    <location>
        <begin position="49"/>
        <end position="308"/>
    </location>
</feature>
<dbReference type="PANTHER" id="PTHR10030">
    <property type="entry name" value="ALPHA-L-FUCOSIDASE"/>
    <property type="match status" value="1"/>
</dbReference>
<evidence type="ECO:0000256" key="2">
    <source>
        <dbReference type="ARBA" id="ARBA00007951"/>
    </source>
</evidence>
<gene>
    <name evidence="8" type="ORF">D7M11_19320</name>
</gene>
<proteinExistence type="inferred from homology"/>
<comment type="caution">
    <text evidence="8">The sequence shown here is derived from an EMBL/GenBank/DDBJ whole genome shotgun (WGS) entry which is preliminary data.</text>
</comment>
<dbReference type="PANTHER" id="PTHR10030:SF37">
    <property type="entry name" value="ALPHA-L-FUCOSIDASE-RELATED"/>
    <property type="match status" value="1"/>
</dbReference>
<dbReference type="GO" id="GO:0005764">
    <property type="term" value="C:lysosome"/>
    <property type="evidence" value="ECO:0007669"/>
    <property type="project" value="TreeGrafter"/>
</dbReference>
<dbReference type="GO" id="GO:0006004">
    <property type="term" value="P:fucose metabolic process"/>
    <property type="evidence" value="ECO:0007669"/>
    <property type="project" value="InterPro"/>
</dbReference>
<reference evidence="8 9" key="1">
    <citation type="journal article" date="2007" name="Int. J. Syst. Evol. Microbiol.">
        <title>Paenibacillus ginsengarvi sp. nov., isolated from soil from ginseng cultivation.</title>
        <authorList>
            <person name="Yoon M.H."/>
            <person name="Ten L.N."/>
            <person name="Im W.T."/>
        </authorList>
    </citation>
    <scope>NUCLEOTIDE SEQUENCE [LARGE SCALE GENOMIC DNA]</scope>
    <source>
        <strain evidence="8 9">KCTC 13059</strain>
    </source>
</reference>
<sequence>MHLVNQNRPKPTPSQSAYQSWEFGLFLHFGLRTFYEGYVDFDKRPMELSAFQPAELDCESWIRTAKEAGMQYAVLTAKHHDGFSNWPTRYSTFSVAGTPWKDGKGDVVREFVKACRKYDVKPGLYYSPYDGSAEFYNQDAKAYDDYFVNQITELLTLYGTIDILWFDGCGSEQHQYDWPRIIGEIRRLAPDILIFNMGDPDFRWVGNEDGIAPVPCWNVVDSTSFSIMTDDKDKLQERMWLPAECDVQLRNTWFYSDSNDDSLKSVEELMGLYEHSVGRGANLLLNVGPDRRGLFADNDAERLASFGAEIRRRFGKPFATLRDCRQQDGRWVYEAKESHLLEYVVLGEDLTDGESVQRFALTIVTAKSRRPFRIYEGRNIGHKAIVRIPPVQVRGVFLDIVESDGTPAIRTISMYDAGSGTLRT</sequence>
<dbReference type="GO" id="GO:0004560">
    <property type="term" value="F:alpha-L-fucosidase activity"/>
    <property type="evidence" value="ECO:0007669"/>
    <property type="project" value="InterPro"/>
</dbReference>
<evidence type="ECO:0000256" key="3">
    <source>
        <dbReference type="ARBA" id="ARBA00012662"/>
    </source>
</evidence>
<dbReference type="InterPro" id="IPR057739">
    <property type="entry name" value="Glyco_hydro_29_N"/>
</dbReference>
<keyword evidence="5" id="KW-0378">Hydrolase</keyword>
<keyword evidence="4" id="KW-0732">Signal</keyword>
<dbReference type="InterPro" id="IPR000933">
    <property type="entry name" value="Glyco_hydro_29"/>
</dbReference>
<comment type="function">
    <text evidence="1">Alpha-L-fucosidase is responsible for hydrolyzing the alpha-1,6-linked fucose joined to the reducing-end N-acetylglucosamine of the carbohydrate moieties of glycoproteins.</text>
</comment>
<accession>A0A3B0C846</accession>
<evidence type="ECO:0000256" key="6">
    <source>
        <dbReference type="ARBA" id="ARBA00023295"/>
    </source>
</evidence>
<dbReference type="InterPro" id="IPR016286">
    <property type="entry name" value="FUC_metazoa-typ"/>
</dbReference>
<evidence type="ECO:0000256" key="5">
    <source>
        <dbReference type="ARBA" id="ARBA00022801"/>
    </source>
</evidence>
<dbReference type="InterPro" id="IPR017853">
    <property type="entry name" value="GH"/>
</dbReference>
<evidence type="ECO:0000313" key="9">
    <source>
        <dbReference type="Proteomes" id="UP000282311"/>
    </source>
</evidence>
<dbReference type="EMBL" id="RBAH01000014">
    <property type="protein sequence ID" value="RKN80634.1"/>
    <property type="molecule type" value="Genomic_DNA"/>
</dbReference>
<dbReference type="AlphaFoldDB" id="A0A3B0C846"/>